<dbReference type="PANTHER" id="PTHR37690:SF1">
    <property type="entry name" value="CHORISMATE DEHYDRATASE"/>
    <property type="match status" value="1"/>
</dbReference>
<evidence type="ECO:0000313" key="8">
    <source>
        <dbReference type="Proteomes" id="UP001527202"/>
    </source>
</evidence>
<organism evidence="6 7">
    <name type="scientific">Paenibacillus chitinolyticus</name>
    <dbReference type="NCBI Taxonomy" id="79263"/>
    <lineage>
        <taxon>Bacteria</taxon>
        <taxon>Bacillati</taxon>
        <taxon>Bacillota</taxon>
        <taxon>Bacilli</taxon>
        <taxon>Bacillales</taxon>
        <taxon>Paenibacillaceae</taxon>
        <taxon>Paenibacillus</taxon>
    </lineage>
</organism>
<evidence type="ECO:0000256" key="3">
    <source>
        <dbReference type="ARBA" id="ARBA00023239"/>
    </source>
</evidence>
<dbReference type="Gene3D" id="3.40.190.10">
    <property type="entry name" value="Periplasmic binding protein-like II"/>
    <property type="match status" value="2"/>
</dbReference>
<dbReference type="EMBL" id="JAMDMJ010000001">
    <property type="protein sequence ID" value="MCY9594443.1"/>
    <property type="molecule type" value="Genomic_DNA"/>
</dbReference>
<comment type="similarity">
    <text evidence="4">Belongs to the MqnA/MqnD family. MqnA subfamily.</text>
</comment>
<comment type="catalytic activity">
    <reaction evidence="4">
        <text>chorismate = 3-[(1-carboxyvinyl)-oxy]benzoate + H2O</text>
        <dbReference type="Rhea" id="RHEA:40051"/>
        <dbReference type="ChEBI" id="CHEBI:15377"/>
        <dbReference type="ChEBI" id="CHEBI:29748"/>
        <dbReference type="ChEBI" id="CHEBI:76981"/>
        <dbReference type="EC" id="4.2.1.151"/>
    </reaction>
</comment>
<dbReference type="PANTHER" id="PTHR37690">
    <property type="entry name" value="CHORISMATE DEHYDRATASE"/>
    <property type="match status" value="1"/>
</dbReference>
<dbReference type="UniPathway" id="UPA00079"/>
<dbReference type="GO" id="GO:0009234">
    <property type="term" value="P:menaquinone biosynthetic process"/>
    <property type="evidence" value="ECO:0007669"/>
    <property type="project" value="UniProtKB-UniRule"/>
</dbReference>
<evidence type="ECO:0000313" key="7">
    <source>
        <dbReference type="Proteomes" id="UP000288943"/>
    </source>
</evidence>
<comment type="function">
    <text evidence="4">Catalyzes the dehydration of chorismate into 3-[(1-carboxyvinyl)oxy]benzoate, a step in the biosynthesis of menaquinone (MK, vitamin K2).</text>
</comment>
<evidence type="ECO:0000256" key="2">
    <source>
        <dbReference type="ARBA" id="ARBA00022428"/>
    </source>
</evidence>
<dbReference type="Proteomes" id="UP000288943">
    <property type="component" value="Chromosome"/>
</dbReference>
<dbReference type="RefSeq" id="WP_042228450.1">
    <property type="nucleotide sequence ID" value="NZ_CP026520.1"/>
</dbReference>
<reference evidence="6 7" key="1">
    <citation type="submission" date="2018-01" db="EMBL/GenBank/DDBJ databases">
        <title>The whole genome sequencing and assembly of Paenibacillus chitinolyticus KCCM 41400 strain.</title>
        <authorList>
            <person name="Kim J.-Y."/>
            <person name="Park M.-K."/>
            <person name="Lee Y.-J."/>
            <person name="Yi H."/>
            <person name="Bahn Y.-S."/>
            <person name="Kim J.F."/>
            <person name="Lee D.-W."/>
        </authorList>
    </citation>
    <scope>NUCLEOTIDE SEQUENCE [LARGE SCALE GENOMIC DNA]</scope>
    <source>
        <strain evidence="6 7">KCCM 41400</strain>
    </source>
</reference>
<evidence type="ECO:0000256" key="1">
    <source>
        <dbReference type="ARBA" id="ARBA00004863"/>
    </source>
</evidence>
<dbReference type="GeneID" id="95375488"/>
<dbReference type="SUPFAM" id="SSF53850">
    <property type="entry name" value="Periplasmic binding protein-like II"/>
    <property type="match status" value="1"/>
</dbReference>
<reference evidence="5 8" key="2">
    <citation type="submission" date="2022-05" db="EMBL/GenBank/DDBJ databases">
        <title>Genome Sequencing of Bee-Associated Microbes.</title>
        <authorList>
            <person name="Dunlap C."/>
        </authorList>
    </citation>
    <scope>NUCLEOTIDE SEQUENCE [LARGE SCALE GENOMIC DNA]</scope>
    <source>
        <strain evidence="5 8">NRRL B-23120</strain>
    </source>
</reference>
<keyword evidence="3 4" id="KW-0456">Lyase</keyword>
<dbReference type="InterPro" id="IPR003773">
    <property type="entry name" value="Menaquinone_biosynth"/>
</dbReference>
<accession>A0A410WV77</accession>
<evidence type="ECO:0000313" key="6">
    <source>
        <dbReference type="EMBL" id="QAV18309.1"/>
    </source>
</evidence>
<dbReference type="Proteomes" id="UP001527202">
    <property type="component" value="Unassembled WGS sequence"/>
</dbReference>
<dbReference type="EC" id="4.2.1.151" evidence="4"/>
<dbReference type="OrthoDB" id="9810112at2"/>
<proteinExistence type="inferred from homology"/>
<comment type="pathway">
    <text evidence="1 4">Quinol/quinone metabolism; menaquinone biosynthesis.</text>
</comment>
<dbReference type="KEGG" id="pchi:PC41400_11780"/>
<gene>
    <name evidence="4" type="primary">mqnA</name>
    <name evidence="5" type="ORF">M5X16_01440</name>
    <name evidence="6" type="ORF">PC41400_11780</name>
</gene>
<keyword evidence="2 4" id="KW-0474">Menaquinone biosynthesis</keyword>
<dbReference type="GO" id="GO:0016836">
    <property type="term" value="F:hydro-lyase activity"/>
    <property type="evidence" value="ECO:0007669"/>
    <property type="project" value="UniProtKB-UniRule"/>
</dbReference>
<evidence type="ECO:0000256" key="4">
    <source>
        <dbReference type="HAMAP-Rule" id="MF_00995"/>
    </source>
</evidence>
<dbReference type="CDD" id="cd13634">
    <property type="entry name" value="PBP2_Sco4506"/>
    <property type="match status" value="1"/>
</dbReference>
<dbReference type="InterPro" id="IPR030868">
    <property type="entry name" value="MqnA"/>
</dbReference>
<evidence type="ECO:0000313" key="5">
    <source>
        <dbReference type="EMBL" id="MCY9594443.1"/>
    </source>
</evidence>
<name>A0A410WV77_9BACL</name>
<dbReference type="AlphaFoldDB" id="A0A410WV77"/>
<protein>
    <recommendedName>
        <fullName evidence="4">Chorismate dehydratase</fullName>
        <ecNumber evidence="4">4.2.1.151</ecNumber>
    </recommendedName>
    <alternativeName>
        <fullName evidence="4">Menaquinone biosynthetic enzyme MqnA</fullName>
    </alternativeName>
</protein>
<dbReference type="EMBL" id="CP026520">
    <property type="protein sequence ID" value="QAV18309.1"/>
    <property type="molecule type" value="Genomic_DNA"/>
</dbReference>
<keyword evidence="8" id="KW-1185">Reference proteome</keyword>
<sequence length="287" mass="32900">MTTTEKKLRIGRIEFTNAWPVFYHFPVQKLANSVEFVSQVPTGLNRALAAGEIDMSAISSFSYGENFRDYVLFPDLSVSAYGHVNSLLLFHKKPLEQLKNGRFALPTTSATTTNLLKIIMNKKYGGNPTYSYAPPVLEDMMKDNDAALLIGDHAIKANWQDSGYTVTDLGQEWKEWTGHWMSFAVWAVRKDTIERSPELVKSIFDGFVESKRKSLEDLTGVINEAVLKIGGTESYWEHYFRNLCYEFGPEQWSGLELYYRYAWELGFLPEEVSIQIWSDNTRVRVTE</sequence>
<dbReference type="HAMAP" id="MF_00995">
    <property type="entry name" value="MqnA"/>
    <property type="match status" value="1"/>
</dbReference>
<dbReference type="Pfam" id="PF02621">
    <property type="entry name" value="VitK2_biosynth"/>
    <property type="match status" value="1"/>
</dbReference>